<proteinExistence type="inferred from homology"/>
<dbReference type="InterPro" id="IPR007632">
    <property type="entry name" value="Anoctamin"/>
</dbReference>
<evidence type="ECO:0000313" key="9">
    <source>
        <dbReference type="EMBL" id="CAL4094158.1"/>
    </source>
</evidence>
<name>A0AAV2QTM9_MEGNR</name>
<keyword evidence="4 6" id="KW-1133">Transmembrane helix</keyword>
<evidence type="ECO:0000256" key="7">
    <source>
        <dbReference type="SAM" id="MobiDB-lite"/>
    </source>
</evidence>
<dbReference type="InterPro" id="IPR049452">
    <property type="entry name" value="Anoctamin_TM"/>
</dbReference>
<evidence type="ECO:0000256" key="1">
    <source>
        <dbReference type="ARBA" id="ARBA00004141"/>
    </source>
</evidence>
<feature type="transmembrane region" description="Helical" evidence="6">
    <location>
        <begin position="6"/>
        <end position="27"/>
    </location>
</feature>
<reference evidence="9 10" key="1">
    <citation type="submission" date="2024-05" db="EMBL/GenBank/DDBJ databases">
        <authorList>
            <person name="Wallberg A."/>
        </authorList>
    </citation>
    <scope>NUCLEOTIDE SEQUENCE [LARGE SCALE GENOMIC DNA]</scope>
</reference>
<keyword evidence="3 6" id="KW-0812">Transmembrane</keyword>
<gene>
    <name evidence="9" type="ORF">MNOR_LOCUS15079</name>
</gene>
<dbReference type="Pfam" id="PF04547">
    <property type="entry name" value="Anoctamin"/>
    <property type="match status" value="1"/>
</dbReference>
<comment type="caution">
    <text evidence="9">The sequence shown here is derived from an EMBL/GenBank/DDBJ whole genome shotgun (WGS) entry which is preliminary data.</text>
</comment>
<evidence type="ECO:0000256" key="5">
    <source>
        <dbReference type="ARBA" id="ARBA00023136"/>
    </source>
</evidence>
<dbReference type="PANTHER" id="PTHR12308">
    <property type="entry name" value="ANOCTAMIN"/>
    <property type="match status" value="1"/>
</dbReference>
<accession>A0AAV2QTM9</accession>
<protein>
    <recommendedName>
        <fullName evidence="6">Anoctamin</fullName>
    </recommendedName>
</protein>
<feature type="non-terminal residue" evidence="9">
    <location>
        <position position="1"/>
    </location>
</feature>
<evidence type="ECO:0000256" key="3">
    <source>
        <dbReference type="ARBA" id="ARBA00022692"/>
    </source>
</evidence>
<comment type="similarity">
    <text evidence="2 6">Belongs to the anoctamin family.</text>
</comment>
<feature type="region of interest" description="Disordered" evidence="7">
    <location>
        <begin position="211"/>
        <end position="260"/>
    </location>
</feature>
<feature type="transmembrane region" description="Helical" evidence="6">
    <location>
        <begin position="148"/>
        <end position="174"/>
    </location>
</feature>
<feature type="transmembrane region" description="Helical" evidence="6">
    <location>
        <begin position="57"/>
        <end position="80"/>
    </location>
</feature>
<keyword evidence="5 6" id="KW-0472">Membrane</keyword>
<keyword evidence="10" id="KW-1185">Reference proteome</keyword>
<dbReference type="GO" id="GO:0005254">
    <property type="term" value="F:chloride channel activity"/>
    <property type="evidence" value="ECO:0007669"/>
    <property type="project" value="TreeGrafter"/>
</dbReference>
<comment type="subcellular location">
    <subcellularLocation>
        <location evidence="1 6">Membrane</location>
        <topology evidence="1 6">Multi-pass membrane protein</topology>
    </subcellularLocation>
</comment>
<evidence type="ECO:0000259" key="8">
    <source>
        <dbReference type="Pfam" id="PF04547"/>
    </source>
</evidence>
<dbReference type="Proteomes" id="UP001497623">
    <property type="component" value="Unassembled WGS sequence"/>
</dbReference>
<dbReference type="PANTHER" id="PTHR12308:SF83">
    <property type="entry name" value="ANOCTAMIN"/>
    <property type="match status" value="1"/>
</dbReference>
<dbReference type="AlphaFoldDB" id="A0AAV2QTM9"/>
<evidence type="ECO:0000256" key="2">
    <source>
        <dbReference type="ARBA" id="ARBA00009671"/>
    </source>
</evidence>
<feature type="domain" description="Anoctamin transmembrane" evidence="8">
    <location>
        <begin position="1"/>
        <end position="192"/>
    </location>
</feature>
<dbReference type="GO" id="GO:0005886">
    <property type="term" value="C:plasma membrane"/>
    <property type="evidence" value="ECO:0007669"/>
    <property type="project" value="TreeGrafter"/>
</dbReference>
<evidence type="ECO:0000256" key="6">
    <source>
        <dbReference type="RuleBase" id="RU280814"/>
    </source>
</evidence>
<comment type="caution">
    <text evidence="6">Lacks conserved residue(s) required for the propagation of feature annotation.</text>
</comment>
<sequence length="260" mass="29957">VLQYGFVTIFVSAFPLAPLFAFINNVFEMRLDGKKLLTHYRRPVSQRVKDIGIWFKILDFIGKLAVVTNAFIIAFTSNFIPDLVYRNVVSKDGSLEGFLDFSLSKFDVQDYPPQYQYKSLDENDTICRYPDYRMPPGPPDTEYDYAPIFWHILAARLAFVVVFENVVCVVIIFIKWMIPDMPYQLQEQIRREAYVTNELIVEQELRKARGEAMGEWSTGSTGHGSLRRQQSEPSYRHNDVRFRGVSSSESKDPPDAAANV</sequence>
<organism evidence="9 10">
    <name type="scientific">Meganyctiphanes norvegica</name>
    <name type="common">Northern krill</name>
    <name type="synonym">Thysanopoda norvegica</name>
    <dbReference type="NCBI Taxonomy" id="48144"/>
    <lineage>
        <taxon>Eukaryota</taxon>
        <taxon>Metazoa</taxon>
        <taxon>Ecdysozoa</taxon>
        <taxon>Arthropoda</taxon>
        <taxon>Crustacea</taxon>
        <taxon>Multicrustacea</taxon>
        <taxon>Malacostraca</taxon>
        <taxon>Eumalacostraca</taxon>
        <taxon>Eucarida</taxon>
        <taxon>Euphausiacea</taxon>
        <taxon>Euphausiidae</taxon>
        <taxon>Meganyctiphanes</taxon>
    </lineage>
</organism>
<dbReference type="EMBL" id="CAXKWB010009289">
    <property type="protein sequence ID" value="CAL4094158.1"/>
    <property type="molecule type" value="Genomic_DNA"/>
</dbReference>
<evidence type="ECO:0000313" key="10">
    <source>
        <dbReference type="Proteomes" id="UP001497623"/>
    </source>
</evidence>
<evidence type="ECO:0000256" key="4">
    <source>
        <dbReference type="ARBA" id="ARBA00022989"/>
    </source>
</evidence>